<dbReference type="Proteomes" id="UP000199652">
    <property type="component" value="Unassembled WGS sequence"/>
</dbReference>
<reference evidence="4" key="1">
    <citation type="submission" date="2016-10" db="EMBL/GenBank/DDBJ databases">
        <authorList>
            <person name="Varghese N."/>
            <person name="Submissions S."/>
        </authorList>
    </citation>
    <scope>NUCLEOTIDE SEQUENCE [LARGE SCALE GENOMIC DNA]</scope>
    <source>
        <strain evidence="4">VPI 5359</strain>
    </source>
</reference>
<protein>
    <submittedName>
        <fullName evidence="3">Methyltransferase domain-containing protein</fullName>
    </submittedName>
</protein>
<dbReference type="SUPFAM" id="SSF53335">
    <property type="entry name" value="S-adenosyl-L-methionine-dependent methyltransferases"/>
    <property type="match status" value="1"/>
</dbReference>
<keyword evidence="4" id="KW-1185">Reference proteome</keyword>
<keyword evidence="3" id="KW-0489">Methyltransferase</keyword>
<dbReference type="EMBL" id="FNOU01000013">
    <property type="protein sequence ID" value="SDX99750.1"/>
    <property type="molecule type" value="Genomic_DNA"/>
</dbReference>
<dbReference type="CDD" id="cd02440">
    <property type="entry name" value="AdoMet_MTases"/>
    <property type="match status" value="1"/>
</dbReference>
<accession>A0A1H3G9L9</accession>
<gene>
    <name evidence="3" type="ORF">SAMN04488579_11320</name>
</gene>
<dbReference type="PANTHER" id="PTHR43861">
    <property type="entry name" value="TRANS-ACONITATE 2-METHYLTRANSFERASE-RELATED"/>
    <property type="match status" value="1"/>
</dbReference>
<keyword evidence="1 3" id="KW-0808">Transferase</keyword>
<sequence>MYDDFAQVYDALMTEINYKEWADYLFRVMLNAKNEVKTILEFGCGTGNITLELARKGYEITAVDLSENMLTVADEKIEEAGLNNVRFFMGDMSNFAIQEKFDAVICCCDSVNYLPNLEAFNNFISCSVDALKPGGMLTFDMNTKTKYQEVIKDRTFVYDLEDIFCVWENDPHIDEMRMDFDLSFFVEQENGLYQRFDEKQSQYIYSAEDIFHILKRPDLINQRVHAFGTFIAGGNENDRIQFIAEKR</sequence>
<dbReference type="GO" id="GO:0008168">
    <property type="term" value="F:methyltransferase activity"/>
    <property type="evidence" value="ECO:0007669"/>
    <property type="project" value="UniProtKB-KW"/>
</dbReference>
<evidence type="ECO:0000313" key="3">
    <source>
        <dbReference type="EMBL" id="SDX99750.1"/>
    </source>
</evidence>
<dbReference type="AlphaFoldDB" id="A0A1H3G9L9"/>
<dbReference type="Gene3D" id="2.20.25.110">
    <property type="entry name" value="S-adenosyl-L-methionine-dependent methyltransferases"/>
    <property type="match status" value="1"/>
</dbReference>
<evidence type="ECO:0000313" key="4">
    <source>
        <dbReference type="Proteomes" id="UP000199652"/>
    </source>
</evidence>
<dbReference type="InterPro" id="IPR029063">
    <property type="entry name" value="SAM-dependent_MTases_sf"/>
</dbReference>
<dbReference type="OrthoDB" id="9811589at2"/>
<dbReference type="RefSeq" id="WP_090245493.1">
    <property type="nucleotide sequence ID" value="NZ_FNOU01000013.1"/>
</dbReference>
<organism evidence="3 4">
    <name type="scientific">Eubacterium barkeri</name>
    <name type="common">Clostridium barkeri</name>
    <dbReference type="NCBI Taxonomy" id="1528"/>
    <lineage>
        <taxon>Bacteria</taxon>
        <taxon>Bacillati</taxon>
        <taxon>Bacillota</taxon>
        <taxon>Clostridia</taxon>
        <taxon>Eubacteriales</taxon>
        <taxon>Eubacteriaceae</taxon>
        <taxon>Eubacterium</taxon>
    </lineage>
</organism>
<feature type="domain" description="Methyltransferase" evidence="2">
    <location>
        <begin position="39"/>
        <end position="135"/>
    </location>
</feature>
<name>A0A1H3G9L9_EUBBA</name>
<dbReference type="GO" id="GO:0032259">
    <property type="term" value="P:methylation"/>
    <property type="evidence" value="ECO:0007669"/>
    <property type="project" value="UniProtKB-KW"/>
</dbReference>
<dbReference type="Gene3D" id="3.40.50.150">
    <property type="entry name" value="Vaccinia Virus protein VP39"/>
    <property type="match status" value="1"/>
</dbReference>
<proteinExistence type="predicted"/>
<dbReference type="InterPro" id="IPR041698">
    <property type="entry name" value="Methyltransf_25"/>
</dbReference>
<evidence type="ECO:0000259" key="2">
    <source>
        <dbReference type="Pfam" id="PF13649"/>
    </source>
</evidence>
<dbReference type="Pfam" id="PF13649">
    <property type="entry name" value="Methyltransf_25"/>
    <property type="match status" value="1"/>
</dbReference>
<evidence type="ECO:0000256" key="1">
    <source>
        <dbReference type="ARBA" id="ARBA00022679"/>
    </source>
</evidence>
<dbReference type="STRING" id="1528.SAMN04488579_11320"/>